<proteinExistence type="predicted"/>
<evidence type="ECO:0000259" key="1">
    <source>
        <dbReference type="Pfam" id="PF16363"/>
    </source>
</evidence>
<accession>A0ABT3NZD3</accession>
<dbReference type="PANTHER" id="PTHR43000">
    <property type="entry name" value="DTDP-D-GLUCOSE 4,6-DEHYDRATASE-RELATED"/>
    <property type="match status" value="1"/>
</dbReference>
<dbReference type="CDD" id="cd05257">
    <property type="entry name" value="Arna_like_SDR_e"/>
    <property type="match status" value="1"/>
</dbReference>
<name>A0ABT3NZD3_9PROT</name>
<dbReference type="EMBL" id="JAPFQI010000017">
    <property type="protein sequence ID" value="MCW8087509.1"/>
    <property type="molecule type" value="Genomic_DNA"/>
</dbReference>
<evidence type="ECO:0000313" key="2">
    <source>
        <dbReference type="EMBL" id="MCW8087509.1"/>
    </source>
</evidence>
<dbReference type="InterPro" id="IPR016040">
    <property type="entry name" value="NAD(P)-bd_dom"/>
</dbReference>
<dbReference type="Proteomes" id="UP001526430">
    <property type="component" value="Unassembled WGS sequence"/>
</dbReference>
<sequence length="339" mass="36857">MALGLLEAEKRIAGKKVLVTGAGGFIGSNLTERLVRAGAKVRAMVHYNALSSWGNLEFLPRDVLQEVEVVAGNVEDGDFMFSAAQDQEVILHLAALIAIPFSYVAPRSYVRTNVEGTLNVLEAARRLGVQRVVHTSTSEVYGTAQRVPIDEDHPLQGQSPYSASKIGADKIAESYWRSFGTEVVTLRPFNTFGPRQSARAFIPTVISQALSDGPEIRLGALDPERDMTFVSDTAAGFILAGIADGVAGETINLGTGQTASIGEIAKRILALMICEKPLTQDSTRLRPKLSEVMRLVSDNSKAQRLLGWAPRVDLDAGLLETIDFMREHKSLYRPTTYTV</sequence>
<dbReference type="InterPro" id="IPR045869">
    <property type="entry name" value="Arna-like_SDR_e"/>
</dbReference>
<evidence type="ECO:0000313" key="3">
    <source>
        <dbReference type="Proteomes" id="UP001526430"/>
    </source>
</evidence>
<dbReference type="Gene3D" id="3.40.50.720">
    <property type="entry name" value="NAD(P)-binding Rossmann-like Domain"/>
    <property type="match status" value="1"/>
</dbReference>
<keyword evidence="2" id="KW-0456">Lyase</keyword>
<dbReference type="RefSeq" id="WP_301591713.1">
    <property type="nucleotide sequence ID" value="NZ_JAPFQI010000017.1"/>
</dbReference>
<dbReference type="Pfam" id="PF16363">
    <property type="entry name" value="GDP_Man_Dehyd"/>
    <property type="match status" value="1"/>
</dbReference>
<feature type="domain" description="NAD(P)-binding" evidence="1">
    <location>
        <begin position="18"/>
        <end position="319"/>
    </location>
</feature>
<dbReference type="EC" id="4.2.1.47" evidence="2"/>
<protein>
    <submittedName>
        <fullName evidence="2">GDP-mannose 4,6-dehydratase</fullName>
        <ecNumber evidence="2">4.2.1.47</ecNumber>
    </submittedName>
</protein>
<comment type="caution">
    <text evidence="2">The sequence shown here is derived from an EMBL/GenBank/DDBJ whole genome shotgun (WGS) entry which is preliminary data.</text>
</comment>
<dbReference type="SUPFAM" id="SSF51735">
    <property type="entry name" value="NAD(P)-binding Rossmann-fold domains"/>
    <property type="match status" value="1"/>
</dbReference>
<dbReference type="InterPro" id="IPR036291">
    <property type="entry name" value="NAD(P)-bd_dom_sf"/>
</dbReference>
<organism evidence="2 3">
    <name type="scientific">Sabulicella glaciei</name>
    <dbReference type="NCBI Taxonomy" id="2984948"/>
    <lineage>
        <taxon>Bacteria</taxon>
        <taxon>Pseudomonadati</taxon>
        <taxon>Pseudomonadota</taxon>
        <taxon>Alphaproteobacteria</taxon>
        <taxon>Acetobacterales</taxon>
        <taxon>Acetobacteraceae</taxon>
        <taxon>Sabulicella</taxon>
    </lineage>
</organism>
<keyword evidence="3" id="KW-1185">Reference proteome</keyword>
<reference evidence="2 3" key="1">
    <citation type="submission" date="2022-10" db="EMBL/GenBank/DDBJ databases">
        <title>Roseococcus glaciei nov., sp. nov., isolated from glacier.</title>
        <authorList>
            <person name="Liu Q."/>
            <person name="Xin Y.-H."/>
        </authorList>
    </citation>
    <scope>NUCLEOTIDE SEQUENCE [LARGE SCALE GENOMIC DNA]</scope>
    <source>
        <strain evidence="2 3">MDT2-1-1</strain>
    </source>
</reference>
<dbReference type="GO" id="GO:0008446">
    <property type="term" value="F:GDP-mannose 4,6-dehydratase activity"/>
    <property type="evidence" value="ECO:0007669"/>
    <property type="project" value="UniProtKB-EC"/>
</dbReference>
<gene>
    <name evidence="2" type="ORF">OF850_17925</name>
</gene>